<sequence>MSLEGFYVTFPPFHGSNKIYTRAKISSRAAIAVADFASGAGFLARENVFDDEELKEERPHGMNMYLDIRNLCVSKGEKPCQSPVVYIAPRSTKPYQACCWRDILDVCVAMFDGHVETSYTQFMKRLRIKLLSGARRFTQDATGSYATLSEDPISGTLWRAWFQQVYSPLSVIPSRKSHGGSLRLFVHQRITSKHQPNRPAWNCDLDTAKYLGLRMILWQICPWKRAEEFLMALLLCGRRAHIFAGEACAWKLGTLHINGFRGANVGLFYSGSLYLAEPEETVRSAEILTRPIAISNRKIVLIYQTCRDD</sequence>
<evidence type="ECO:0000313" key="2">
    <source>
        <dbReference type="Proteomes" id="UP000217790"/>
    </source>
</evidence>
<organism evidence="1 2">
    <name type="scientific">Armillaria gallica</name>
    <name type="common">Bulbous honey fungus</name>
    <name type="synonym">Armillaria bulbosa</name>
    <dbReference type="NCBI Taxonomy" id="47427"/>
    <lineage>
        <taxon>Eukaryota</taxon>
        <taxon>Fungi</taxon>
        <taxon>Dikarya</taxon>
        <taxon>Basidiomycota</taxon>
        <taxon>Agaricomycotina</taxon>
        <taxon>Agaricomycetes</taxon>
        <taxon>Agaricomycetidae</taxon>
        <taxon>Agaricales</taxon>
        <taxon>Marasmiineae</taxon>
        <taxon>Physalacriaceae</taxon>
        <taxon>Armillaria</taxon>
    </lineage>
</organism>
<proteinExistence type="predicted"/>
<reference evidence="2" key="1">
    <citation type="journal article" date="2017" name="Nat. Ecol. Evol.">
        <title>Genome expansion and lineage-specific genetic innovations in the forest pathogenic fungi Armillaria.</title>
        <authorList>
            <person name="Sipos G."/>
            <person name="Prasanna A.N."/>
            <person name="Walter M.C."/>
            <person name="O'Connor E."/>
            <person name="Balint B."/>
            <person name="Krizsan K."/>
            <person name="Kiss B."/>
            <person name="Hess J."/>
            <person name="Varga T."/>
            <person name="Slot J."/>
            <person name="Riley R."/>
            <person name="Boka B."/>
            <person name="Rigling D."/>
            <person name="Barry K."/>
            <person name="Lee J."/>
            <person name="Mihaltcheva S."/>
            <person name="LaButti K."/>
            <person name="Lipzen A."/>
            <person name="Waldron R."/>
            <person name="Moloney N.M."/>
            <person name="Sperisen C."/>
            <person name="Kredics L."/>
            <person name="Vagvoelgyi C."/>
            <person name="Patrignani A."/>
            <person name="Fitzpatrick D."/>
            <person name="Nagy I."/>
            <person name="Doyle S."/>
            <person name="Anderson J.B."/>
            <person name="Grigoriev I.V."/>
            <person name="Gueldener U."/>
            <person name="Muensterkoetter M."/>
            <person name="Nagy L.G."/>
        </authorList>
    </citation>
    <scope>NUCLEOTIDE SEQUENCE [LARGE SCALE GENOMIC DNA]</scope>
    <source>
        <strain evidence="2">Ar21-2</strain>
    </source>
</reference>
<dbReference type="OrthoDB" id="10599207at2759"/>
<name>A0A2H3D2H5_ARMGA</name>
<protein>
    <submittedName>
        <fullName evidence="1">Uncharacterized protein</fullName>
    </submittedName>
</protein>
<dbReference type="Proteomes" id="UP000217790">
    <property type="component" value="Unassembled WGS sequence"/>
</dbReference>
<dbReference type="AlphaFoldDB" id="A0A2H3D2H5"/>
<evidence type="ECO:0000313" key="1">
    <source>
        <dbReference type="EMBL" id="PBK88280.1"/>
    </source>
</evidence>
<keyword evidence="2" id="KW-1185">Reference proteome</keyword>
<dbReference type="InParanoid" id="A0A2H3D2H5"/>
<gene>
    <name evidence="1" type="ORF">ARMGADRAFT_1034237</name>
</gene>
<dbReference type="EMBL" id="KZ293674">
    <property type="protein sequence ID" value="PBK88280.1"/>
    <property type="molecule type" value="Genomic_DNA"/>
</dbReference>
<accession>A0A2H3D2H5</accession>